<evidence type="ECO:0000259" key="1">
    <source>
        <dbReference type="Pfam" id="PF13401"/>
    </source>
</evidence>
<dbReference type="Gene3D" id="1.10.1180.10">
    <property type="entry name" value="B transposition protein, C-terminal domain"/>
    <property type="match status" value="1"/>
</dbReference>
<dbReference type="GO" id="GO:0003677">
    <property type="term" value="F:DNA binding"/>
    <property type="evidence" value="ECO:0007669"/>
    <property type="project" value="InterPro"/>
</dbReference>
<dbReference type="InterPro" id="IPR036733">
    <property type="entry name" value="B_transposit_C_sf"/>
</dbReference>
<dbReference type="EMBL" id="CP034086">
    <property type="protein sequence ID" value="AZG77186.1"/>
    <property type="molecule type" value="Genomic_DNA"/>
</dbReference>
<evidence type="ECO:0000313" key="3">
    <source>
        <dbReference type="Proteomes" id="UP000273982"/>
    </source>
</evidence>
<feature type="domain" description="ORC1/DEAH AAA+ ATPase" evidence="1">
    <location>
        <begin position="25"/>
        <end position="151"/>
    </location>
</feature>
<dbReference type="RefSeq" id="WP_124738909.1">
    <property type="nucleotide sequence ID" value="NZ_CP034086.1"/>
</dbReference>
<evidence type="ECO:0000313" key="2">
    <source>
        <dbReference type="EMBL" id="AZG77186.1"/>
    </source>
</evidence>
<dbReference type="InterPro" id="IPR027417">
    <property type="entry name" value="P-loop_NTPase"/>
</dbReference>
<dbReference type="Pfam" id="PF13401">
    <property type="entry name" value="AAA_22"/>
    <property type="match status" value="1"/>
</dbReference>
<protein>
    <recommendedName>
        <fullName evidence="1">ORC1/DEAH AAA+ ATPase domain-containing protein</fullName>
    </recommendedName>
</protein>
<accession>A0A3G8M5Q7</accession>
<dbReference type="AlphaFoldDB" id="A0A3G8M5Q7"/>
<gene>
    <name evidence="2" type="ORF">EHO51_10810</name>
</gene>
<organism evidence="2 3">
    <name type="scientific">Methylocystis rosea</name>
    <dbReference type="NCBI Taxonomy" id="173366"/>
    <lineage>
        <taxon>Bacteria</taxon>
        <taxon>Pseudomonadati</taxon>
        <taxon>Pseudomonadota</taxon>
        <taxon>Alphaproteobacteria</taxon>
        <taxon>Hyphomicrobiales</taxon>
        <taxon>Methylocystaceae</taxon>
        <taxon>Methylocystis</taxon>
    </lineage>
</organism>
<proteinExistence type="predicted"/>
<sequence>MREDFFVETTITRGVRASVEYALQSKTAVVIKGKAGQGKTVTLLREIDGRRPFARGIYWRANVSDATPRAALCSLADILGDHYGSHFSNASSCKAAFEAIEEFLTAWQAMGDFLVVDEAHKIDLSVLQEVSDFPYRHGLPVVFCGNDKLLKRSRAKAGNLDQIESRCGRQFIVGEASEEDHKAIAVAYGVVGQEALQACIQFAAKQSIRELVEMLSAARAGSAGSDIGSNEIREAAAFLKKKRGLRMLARDDDDL</sequence>
<dbReference type="InterPro" id="IPR049945">
    <property type="entry name" value="AAA_22"/>
</dbReference>
<dbReference type="KEGG" id="mros:EHO51_10810"/>
<reference evidence="2 3" key="1">
    <citation type="submission" date="2018-11" db="EMBL/GenBank/DDBJ databases">
        <title>Genome squencing of methanotrophic bacteria isolated from alkaline groundwater in Korea.</title>
        <authorList>
            <person name="Nguyen L.N."/>
        </authorList>
    </citation>
    <scope>NUCLEOTIDE SEQUENCE [LARGE SCALE GENOMIC DNA]</scope>
    <source>
        <strain evidence="2 3">GW6</strain>
    </source>
</reference>
<name>A0A3G8M5Q7_9HYPH</name>
<dbReference type="Proteomes" id="UP000273982">
    <property type="component" value="Chromosome"/>
</dbReference>
<dbReference type="GO" id="GO:0006313">
    <property type="term" value="P:DNA transposition"/>
    <property type="evidence" value="ECO:0007669"/>
    <property type="project" value="InterPro"/>
</dbReference>
<dbReference type="GO" id="GO:0016887">
    <property type="term" value="F:ATP hydrolysis activity"/>
    <property type="evidence" value="ECO:0007669"/>
    <property type="project" value="InterPro"/>
</dbReference>
<dbReference type="SUPFAM" id="SSF52540">
    <property type="entry name" value="P-loop containing nucleoside triphosphate hydrolases"/>
    <property type="match status" value="1"/>
</dbReference>